<dbReference type="InterPro" id="IPR024567">
    <property type="entry name" value="RNase_HII/HIII_dom"/>
</dbReference>
<comment type="caution">
    <text evidence="18">The sequence shown here is derived from an EMBL/GenBank/DDBJ whole genome shotgun (WGS) entry which is preliminary data.</text>
</comment>
<evidence type="ECO:0000256" key="11">
    <source>
        <dbReference type="ARBA" id="ARBA00022759"/>
    </source>
</evidence>
<dbReference type="GO" id="GO:0030145">
    <property type="term" value="F:manganese ion binding"/>
    <property type="evidence" value="ECO:0007669"/>
    <property type="project" value="UniProtKB-UniRule"/>
</dbReference>
<dbReference type="PANTHER" id="PTHR10954:SF18">
    <property type="entry name" value="RIBONUCLEASE HII"/>
    <property type="match status" value="1"/>
</dbReference>
<comment type="cofactor">
    <cofactor evidence="14 15">
        <name>Mn(2+)</name>
        <dbReference type="ChEBI" id="CHEBI:29035"/>
    </cofactor>
    <cofactor evidence="14 15">
        <name>Mg(2+)</name>
        <dbReference type="ChEBI" id="CHEBI:18420"/>
    </cofactor>
    <text evidence="14 15">Manganese or magnesium. Binds 1 divalent metal ion per monomer in the absence of substrate. May bind a second metal ion after substrate binding.</text>
</comment>
<evidence type="ECO:0000256" key="12">
    <source>
        <dbReference type="ARBA" id="ARBA00022801"/>
    </source>
</evidence>
<evidence type="ECO:0000256" key="10">
    <source>
        <dbReference type="ARBA" id="ARBA00022723"/>
    </source>
</evidence>
<evidence type="ECO:0000313" key="19">
    <source>
        <dbReference type="Proteomes" id="UP000254925"/>
    </source>
</evidence>
<dbReference type="EC" id="3.1.26.4" evidence="6 14"/>
<dbReference type="RefSeq" id="WP_114772215.1">
    <property type="nucleotide sequence ID" value="NZ_QQBB01000010.1"/>
</dbReference>
<dbReference type="OrthoDB" id="9803420at2"/>
<dbReference type="InterPro" id="IPR022898">
    <property type="entry name" value="RNase_HII"/>
</dbReference>
<proteinExistence type="inferred from homology"/>
<dbReference type="Pfam" id="PF01351">
    <property type="entry name" value="RNase_HII"/>
    <property type="match status" value="1"/>
</dbReference>
<evidence type="ECO:0000256" key="4">
    <source>
        <dbReference type="ARBA" id="ARBA00004496"/>
    </source>
</evidence>
<comment type="subcellular location">
    <subcellularLocation>
        <location evidence="4 14">Cytoplasm</location>
    </subcellularLocation>
</comment>
<evidence type="ECO:0000256" key="6">
    <source>
        <dbReference type="ARBA" id="ARBA00012180"/>
    </source>
</evidence>
<evidence type="ECO:0000256" key="15">
    <source>
        <dbReference type="PROSITE-ProRule" id="PRU01319"/>
    </source>
</evidence>
<feature type="binding site" evidence="14 15">
    <location>
        <position position="34"/>
    </location>
    <ligand>
        <name>a divalent metal cation</name>
        <dbReference type="ChEBI" id="CHEBI:60240"/>
    </ligand>
</feature>
<dbReference type="GO" id="GO:0004523">
    <property type="term" value="F:RNA-DNA hybrid ribonuclease activity"/>
    <property type="evidence" value="ECO:0007669"/>
    <property type="project" value="UniProtKB-UniRule"/>
</dbReference>
<evidence type="ECO:0000313" key="18">
    <source>
        <dbReference type="EMBL" id="RDI55142.1"/>
    </source>
</evidence>
<dbReference type="EMBL" id="QQBB01000010">
    <property type="protein sequence ID" value="RDI55142.1"/>
    <property type="molecule type" value="Genomic_DNA"/>
</dbReference>
<evidence type="ECO:0000256" key="2">
    <source>
        <dbReference type="ARBA" id="ARBA00001946"/>
    </source>
</evidence>
<evidence type="ECO:0000256" key="13">
    <source>
        <dbReference type="ARBA" id="ARBA00023211"/>
    </source>
</evidence>
<dbReference type="PANTHER" id="PTHR10954">
    <property type="entry name" value="RIBONUCLEASE H2 SUBUNIT A"/>
    <property type="match status" value="1"/>
</dbReference>
<dbReference type="InterPro" id="IPR001352">
    <property type="entry name" value="RNase_HII/HIII"/>
</dbReference>
<dbReference type="Gene3D" id="3.30.420.10">
    <property type="entry name" value="Ribonuclease H-like superfamily/Ribonuclease H"/>
    <property type="match status" value="1"/>
</dbReference>
<keyword evidence="13 14" id="KW-0464">Manganese</keyword>
<keyword evidence="10 14" id="KW-0479">Metal-binding</keyword>
<sequence length="213" mass="22286">MPAPIRTLTKPSLGIERELAARAAGFTCIAGLDEVGRGPLAGPVVSAAVVLDLERVPEGLADSKALTAQRREALFAEILATSHVGIASISHAEIDSINIRQASLLAMCRALAALPCRPDMALVDGNDPPDLPCSVEAIVKGDSRIASIAAASIVAKVVRDRLMARLGNAYPAYGFASNAGYSTKTHLTVLAKEGPCPFHRLSFAPLRQGLLDL</sequence>
<organism evidence="18 19">
    <name type="scientific">Microvirga subterranea</name>
    <dbReference type="NCBI Taxonomy" id="186651"/>
    <lineage>
        <taxon>Bacteria</taxon>
        <taxon>Pseudomonadati</taxon>
        <taxon>Pseudomonadota</taxon>
        <taxon>Alphaproteobacteria</taxon>
        <taxon>Hyphomicrobiales</taxon>
        <taxon>Methylobacteriaceae</taxon>
        <taxon>Microvirga</taxon>
    </lineage>
</organism>
<gene>
    <name evidence="14" type="primary">rnhB</name>
    <name evidence="18" type="ORF">DES45_11087</name>
</gene>
<reference evidence="18 19" key="1">
    <citation type="submission" date="2018-07" db="EMBL/GenBank/DDBJ databases">
        <title>Genomic Encyclopedia of Type Strains, Phase IV (KMG-IV): sequencing the most valuable type-strain genomes for metagenomic binning, comparative biology and taxonomic classification.</title>
        <authorList>
            <person name="Goeker M."/>
        </authorList>
    </citation>
    <scope>NUCLEOTIDE SEQUENCE [LARGE SCALE GENOMIC DNA]</scope>
    <source>
        <strain evidence="18 19">DSM 14364</strain>
    </source>
</reference>
<evidence type="ECO:0000256" key="7">
    <source>
        <dbReference type="ARBA" id="ARBA00019179"/>
    </source>
</evidence>
<dbReference type="SUPFAM" id="SSF53098">
    <property type="entry name" value="Ribonuclease H-like"/>
    <property type="match status" value="1"/>
</dbReference>
<feature type="domain" description="RNase H type-2" evidence="17">
    <location>
        <begin position="27"/>
        <end position="213"/>
    </location>
</feature>
<feature type="binding site" evidence="14 15">
    <location>
        <position position="33"/>
    </location>
    <ligand>
        <name>a divalent metal cation</name>
        <dbReference type="ChEBI" id="CHEBI:60240"/>
    </ligand>
</feature>
<dbReference type="HAMAP" id="MF_00052_B">
    <property type="entry name" value="RNase_HII_B"/>
    <property type="match status" value="1"/>
</dbReference>
<evidence type="ECO:0000256" key="16">
    <source>
        <dbReference type="RuleBase" id="RU003515"/>
    </source>
</evidence>
<dbReference type="PROSITE" id="PS51975">
    <property type="entry name" value="RNASE_H_2"/>
    <property type="match status" value="1"/>
</dbReference>
<evidence type="ECO:0000256" key="1">
    <source>
        <dbReference type="ARBA" id="ARBA00000077"/>
    </source>
</evidence>
<evidence type="ECO:0000256" key="5">
    <source>
        <dbReference type="ARBA" id="ARBA00007383"/>
    </source>
</evidence>
<dbReference type="GO" id="GO:0006298">
    <property type="term" value="P:mismatch repair"/>
    <property type="evidence" value="ECO:0007669"/>
    <property type="project" value="TreeGrafter"/>
</dbReference>
<dbReference type="GO" id="GO:0003723">
    <property type="term" value="F:RNA binding"/>
    <property type="evidence" value="ECO:0007669"/>
    <property type="project" value="UniProtKB-UniRule"/>
</dbReference>
<keyword evidence="11 14" id="KW-0255">Endonuclease</keyword>
<dbReference type="GO" id="GO:0005737">
    <property type="term" value="C:cytoplasm"/>
    <property type="evidence" value="ECO:0007669"/>
    <property type="project" value="UniProtKB-SubCell"/>
</dbReference>
<evidence type="ECO:0000259" key="17">
    <source>
        <dbReference type="PROSITE" id="PS51975"/>
    </source>
</evidence>
<dbReference type="AlphaFoldDB" id="A0A370HDP4"/>
<comment type="catalytic activity">
    <reaction evidence="1 14 15 16">
        <text>Endonucleolytic cleavage to 5'-phosphomonoester.</text>
        <dbReference type="EC" id="3.1.26.4"/>
    </reaction>
</comment>
<accession>A0A370HDP4</accession>
<comment type="function">
    <text evidence="3 14 16">Endonuclease that specifically degrades the RNA of RNA-DNA hybrids.</text>
</comment>
<keyword evidence="9 14" id="KW-0540">Nuclease</keyword>
<name>A0A370HDP4_9HYPH</name>
<dbReference type="GO" id="GO:0043137">
    <property type="term" value="P:DNA replication, removal of RNA primer"/>
    <property type="evidence" value="ECO:0007669"/>
    <property type="project" value="TreeGrafter"/>
</dbReference>
<keyword evidence="19" id="KW-1185">Reference proteome</keyword>
<evidence type="ECO:0000256" key="3">
    <source>
        <dbReference type="ARBA" id="ARBA00004065"/>
    </source>
</evidence>
<dbReference type="CDD" id="cd07182">
    <property type="entry name" value="RNase_HII_bacteria_HII_like"/>
    <property type="match status" value="1"/>
</dbReference>
<comment type="cofactor">
    <cofactor evidence="2">
        <name>Mg(2+)</name>
        <dbReference type="ChEBI" id="CHEBI:18420"/>
    </cofactor>
</comment>
<evidence type="ECO:0000256" key="9">
    <source>
        <dbReference type="ARBA" id="ARBA00022722"/>
    </source>
</evidence>
<protein>
    <recommendedName>
        <fullName evidence="7 14">Ribonuclease HII</fullName>
        <shortName evidence="14">RNase HII</shortName>
        <ecNumber evidence="6 14">3.1.26.4</ecNumber>
    </recommendedName>
</protein>
<dbReference type="InterPro" id="IPR012337">
    <property type="entry name" value="RNaseH-like_sf"/>
</dbReference>
<dbReference type="GO" id="GO:0032299">
    <property type="term" value="C:ribonuclease H2 complex"/>
    <property type="evidence" value="ECO:0007669"/>
    <property type="project" value="TreeGrafter"/>
</dbReference>
<keyword evidence="8 14" id="KW-0963">Cytoplasm</keyword>
<dbReference type="Proteomes" id="UP000254925">
    <property type="component" value="Unassembled WGS sequence"/>
</dbReference>
<evidence type="ECO:0000256" key="8">
    <source>
        <dbReference type="ARBA" id="ARBA00022490"/>
    </source>
</evidence>
<keyword evidence="12 14" id="KW-0378">Hydrolase</keyword>
<comment type="similarity">
    <text evidence="5 14 16">Belongs to the RNase HII family.</text>
</comment>
<evidence type="ECO:0000256" key="14">
    <source>
        <dbReference type="HAMAP-Rule" id="MF_00052"/>
    </source>
</evidence>
<dbReference type="NCBIfam" id="NF000595">
    <property type="entry name" value="PRK00015.1-3"/>
    <property type="match status" value="1"/>
</dbReference>
<feature type="binding site" evidence="14 15">
    <location>
        <position position="124"/>
    </location>
    <ligand>
        <name>a divalent metal cation</name>
        <dbReference type="ChEBI" id="CHEBI:60240"/>
    </ligand>
</feature>
<dbReference type="InterPro" id="IPR036397">
    <property type="entry name" value="RNaseH_sf"/>
</dbReference>